<protein>
    <submittedName>
        <fullName evidence="1">Uncharacterized protein</fullName>
    </submittedName>
</protein>
<proteinExistence type="predicted"/>
<keyword evidence="2" id="KW-1185">Reference proteome</keyword>
<reference evidence="1" key="2">
    <citation type="submission" date="2020-11" db="EMBL/GenBank/DDBJ databases">
        <authorList>
            <person name="McCartney M.A."/>
            <person name="Auch B."/>
            <person name="Kono T."/>
            <person name="Mallez S."/>
            <person name="Becker A."/>
            <person name="Gohl D.M."/>
            <person name="Silverstein K.A.T."/>
            <person name="Koren S."/>
            <person name="Bechman K.B."/>
            <person name="Herman A."/>
            <person name="Abrahante J.E."/>
            <person name="Garbe J."/>
        </authorList>
    </citation>
    <scope>NUCLEOTIDE SEQUENCE</scope>
    <source>
        <strain evidence="1">Duluth1</strain>
        <tissue evidence="1">Whole animal</tissue>
    </source>
</reference>
<reference evidence="1" key="1">
    <citation type="journal article" date="2019" name="bioRxiv">
        <title>The Genome of the Zebra Mussel, Dreissena polymorpha: A Resource for Invasive Species Research.</title>
        <authorList>
            <person name="McCartney M.A."/>
            <person name="Auch B."/>
            <person name="Kono T."/>
            <person name="Mallez S."/>
            <person name="Zhang Y."/>
            <person name="Obille A."/>
            <person name="Becker A."/>
            <person name="Abrahante J.E."/>
            <person name="Garbe J."/>
            <person name="Badalamenti J.P."/>
            <person name="Herman A."/>
            <person name="Mangelson H."/>
            <person name="Liachko I."/>
            <person name="Sullivan S."/>
            <person name="Sone E.D."/>
            <person name="Koren S."/>
            <person name="Silverstein K.A.T."/>
            <person name="Beckman K.B."/>
            <person name="Gohl D.M."/>
        </authorList>
    </citation>
    <scope>NUCLEOTIDE SEQUENCE</scope>
    <source>
        <strain evidence="1">Duluth1</strain>
        <tissue evidence="1">Whole animal</tissue>
    </source>
</reference>
<evidence type="ECO:0000313" key="2">
    <source>
        <dbReference type="Proteomes" id="UP000828390"/>
    </source>
</evidence>
<dbReference type="AlphaFoldDB" id="A0A9D4LR83"/>
<evidence type="ECO:0000313" key="1">
    <source>
        <dbReference type="EMBL" id="KAH3863495.1"/>
    </source>
</evidence>
<gene>
    <name evidence="1" type="ORF">DPMN_026484</name>
</gene>
<accession>A0A9D4LR83</accession>
<dbReference type="EMBL" id="JAIWYP010000002">
    <property type="protein sequence ID" value="KAH3863495.1"/>
    <property type="molecule type" value="Genomic_DNA"/>
</dbReference>
<name>A0A9D4LR83_DREPO</name>
<organism evidence="1 2">
    <name type="scientific">Dreissena polymorpha</name>
    <name type="common">Zebra mussel</name>
    <name type="synonym">Mytilus polymorpha</name>
    <dbReference type="NCBI Taxonomy" id="45954"/>
    <lineage>
        <taxon>Eukaryota</taxon>
        <taxon>Metazoa</taxon>
        <taxon>Spiralia</taxon>
        <taxon>Lophotrochozoa</taxon>
        <taxon>Mollusca</taxon>
        <taxon>Bivalvia</taxon>
        <taxon>Autobranchia</taxon>
        <taxon>Heteroconchia</taxon>
        <taxon>Euheterodonta</taxon>
        <taxon>Imparidentia</taxon>
        <taxon>Neoheterodontei</taxon>
        <taxon>Myida</taxon>
        <taxon>Dreissenoidea</taxon>
        <taxon>Dreissenidae</taxon>
        <taxon>Dreissena</taxon>
    </lineage>
</organism>
<comment type="caution">
    <text evidence="1">The sequence shown here is derived from an EMBL/GenBank/DDBJ whole genome shotgun (WGS) entry which is preliminary data.</text>
</comment>
<dbReference type="Proteomes" id="UP000828390">
    <property type="component" value="Unassembled WGS sequence"/>
</dbReference>
<sequence>MRNIQADGDNAIVRWRQCVSTMATIRKYDDVNATVLSRTPLGAILPISDSVGSR</sequence>